<evidence type="ECO:0000313" key="1">
    <source>
        <dbReference type="EMBL" id="KAI5665878.1"/>
    </source>
</evidence>
<organism evidence="1 2">
    <name type="scientific">Catharanthus roseus</name>
    <name type="common">Madagascar periwinkle</name>
    <name type="synonym">Vinca rosea</name>
    <dbReference type="NCBI Taxonomy" id="4058"/>
    <lineage>
        <taxon>Eukaryota</taxon>
        <taxon>Viridiplantae</taxon>
        <taxon>Streptophyta</taxon>
        <taxon>Embryophyta</taxon>
        <taxon>Tracheophyta</taxon>
        <taxon>Spermatophyta</taxon>
        <taxon>Magnoliopsida</taxon>
        <taxon>eudicotyledons</taxon>
        <taxon>Gunneridae</taxon>
        <taxon>Pentapetalae</taxon>
        <taxon>asterids</taxon>
        <taxon>lamiids</taxon>
        <taxon>Gentianales</taxon>
        <taxon>Apocynaceae</taxon>
        <taxon>Rauvolfioideae</taxon>
        <taxon>Vinceae</taxon>
        <taxon>Catharanthinae</taxon>
        <taxon>Catharanthus</taxon>
    </lineage>
</organism>
<reference evidence="2" key="1">
    <citation type="journal article" date="2023" name="Nat. Plants">
        <title>Single-cell RNA sequencing provides a high-resolution roadmap for understanding the multicellular compartmentation of specialized metabolism.</title>
        <authorList>
            <person name="Sun S."/>
            <person name="Shen X."/>
            <person name="Li Y."/>
            <person name="Li Y."/>
            <person name="Wang S."/>
            <person name="Li R."/>
            <person name="Zhang H."/>
            <person name="Shen G."/>
            <person name="Guo B."/>
            <person name="Wei J."/>
            <person name="Xu J."/>
            <person name="St-Pierre B."/>
            <person name="Chen S."/>
            <person name="Sun C."/>
        </authorList>
    </citation>
    <scope>NUCLEOTIDE SEQUENCE [LARGE SCALE GENOMIC DNA]</scope>
</reference>
<dbReference type="EMBL" id="CM044704">
    <property type="protein sequence ID" value="KAI5665878.1"/>
    <property type="molecule type" value="Genomic_DNA"/>
</dbReference>
<proteinExistence type="predicted"/>
<evidence type="ECO:0000313" key="2">
    <source>
        <dbReference type="Proteomes" id="UP001060085"/>
    </source>
</evidence>
<gene>
    <name evidence="1" type="ORF">M9H77_15731</name>
</gene>
<sequence>MRSSHEISAIATFLLQKCTSITSIRKARELHALILTSAAAIQENPYAFNNILSMYARCGSLMDSQLVFDKMSERNIVSYNALISAYSRSNKMVSWAFQLARQLMQKEGLRPNGSTFTSLLQASSSLKYLIIGCMLHAQCFRFGFLNNICVQTSLLGFYANCGNLELSEEVFRTLVHKDVISWNSIIAGYMENGKLVEALKLFSKMLRKGAIPNQFTYSMVLNASAVLGDYDAGKIVHGLSLVSQTCFDLPLHNALLDMYCSCGDTQTAQSLFWRIRNPDLVSWNTMIAGYSENQLGVKALLIFIKLMRESVSRPDEYTYAAILSATGAFSASDYGKPLHAQIEKVGLGNSAYVGSTLISMYFSNGEPESAQKIFHVVLDKDVVLWTDMVSGHCRIGDGESAMRYFHSMLSEGHKVDSYALSSVLSACADLATFKHGEMIHSQAVKMGCDAEMAVCGSLVDMYAKSGDLRAAELAFSLVTRPDVRCWNSMLGGYSQHGKADEAFEVFDNILRQGLKPDQVTFISLLAACSHCGSVNKGKFFWNSMKENSLKPGPKHYSCMISLLCRAGLLEEAEEMIIGSPFGDEYIELWRILLSSCVLKGNMTIGNHAAEHILAIDAEDSATNVLLAKLYAIAGRWDSVAETRRKLREQIAEKDPGLSWIEIMNTIHVFSCGDQSHPTNKELEVELQKLLENTSQLETDEI</sequence>
<comment type="caution">
    <text evidence="1">The sequence shown here is derived from an EMBL/GenBank/DDBJ whole genome shotgun (WGS) entry which is preliminary data.</text>
</comment>
<accession>A0ACC0AY05</accession>
<protein>
    <submittedName>
        <fullName evidence="1">Uncharacterized protein</fullName>
    </submittedName>
</protein>
<name>A0ACC0AY05_CATRO</name>
<keyword evidence="2" id="KW-1185">Reference proteome</keyword>
<dbReference type="Proteomes" id="UP001060085">
    <property type="component" value="Linkage Group LG04"/>
</dbReference>